<protein>
    <submittedName>
        <fullName evidence="1">Uncharacterized protein</fullName>
    </submittedName>
</protein>
<evidence type="ECO:0000313" key="1">
    <source>
        <dbReference type="EMBL" id="KFB71140.1"/>
    </source>
</evidence>
<dbReference type="Proteomes" id="UP000020077">
    <property type="component" value="Unassembled WGS sequence"/>
</dbReference>
<sequence>MPARRLIYLCAHRLTAFHWRAGVLTNEGVFEATEAGRLQFTRYLAEHSKSIFTLLANVSEEGFHMETIPFLRGEDRRSIITRKLGQQFFNASLTTSISLGHEKSRRRDERIMLAALTNKEAFAPWLAALAGAEVALAGVYSLPLLGPLLLRKIGVLDERCLLLTIQDQSIRQTYVEKGELHFSRLTPLQNYSIDGIAQIFSSEARKLQQYLVSQRLLGRQQPISAYLLVHANARNAIERHCVNSETLSFAILDMEDCARICHLKTPPPDTRCETLILHLLATAPPGAQFASDQQRHNYHLWLIRSVLQNTGAVVLLGCLLWSVKQFHDAYQLKREVAMIQQETTLARQRYDDIVKTFPAIPTSTENLRRVIDRYVELEKGSTSPEYLWREISHALQGDASVEVEGIDWRVAALASREAATAEALHTPPVGSEIAIVHGTLRPGPDSHPRQVLSVFKQLVETLKRNPKLQVEVLQQPFDLDSGKSLKGGDAAVDDLRPRSFKLQIQKTAGS</sequence>
<comment type="caution">
    <text evidence="1">The sequence shown here is derived from an EMBL/GenBank/DDBJ whole genome shotgun (WGS) entry which is preliminary data.</text>
</comment>
<evidence type="ECO:0000313" key="2">
    <source>
        <dbReference type="Proteomes" id="UP000020077"/>
    </source>
</evidence>
<name>A0A080LU35_9PROT</name>
<dbReference type="AlphaFoldDB" id="A0A080LU35"/>
<accession>A0A080LU35</accession>
<gene>
    <name evidence="1" type="ORF">AW09_003737</name>
</gene>
<reference evidence="1 2" key="1">
    <citation type="submission" date="2014-02" db="EMBL/GenBank/DDBJ databases">
        <title>Expanding our view of genomic diversity in Candidatus Accumulibacter clades.</title>
        <authorList>
            <person name="Skennerton C.T."/>
            <person name="Barr J.J."/>
            <person name="Slater F.R."/>
            <person name="Bond P.L."/>
            <person name="Tyson G.W."/>
        </authorList>
    </citation>
    <scope>NUCLEOTIDE SEQUENCE [LARGE SCALE GENOMIC DNA]</scope>
    <source>
        <strain evidence="2">BA-91</strain>
    </source>
</reference>
<organism evidence="1 2">
    <name type="scientific">Candidatus Accumulibacter phosphatis</name>
    <dbReference type="NCBI Taxonomy" id="327160"/>
    <lineage>
        <taxon>Bacteria</taxon>
        <taxon>Pseudomonadati</taxon>
        <taxon>Pseudomonadota</taxon>
        <taxon>Betaproteobacteria</taxon>
        <taxon>Candidatus Accumulibacter</taxon>
    </lineage>
</organism>
<dbReference type="EMBL" id="JDVG02000591">
    <property type="protein sequence ID" value="KFB71140.1"/>
    <property type="molecule type" value="Genomic_DNA"/>
</dbReference>
<proteinExistence type="predicted"/>